<sequence>MAEYHDPSLEGFDWAEIRTTVRRRLSFHLRGWESADIEDATQDVLLSLVRFLERSGAPVSMEGLIAVVARRTAVSRMRLRARRPATQPVEEEHVVAPDDGARRELLALEEAIERKALAIREYFRLHQAPCLELAEARANGVDFKQLAGTTGQSHVALLQRWSRCMKRLREAIGRGDVPWDRSGGDA</sequence>
<protein>
    <submittedName>
        <fullName evidence="1">Sigma-70 family RNA polymerase sigma factor</fullName>
    </submittedName>
</protein>
<evidence type="ECO:0000313" key="1">
    <source>
        <dbReference type="EMBL" id="MBI5168633.1"/>
    </source>
</evidence>
<gene>
    <name evidence="1" type="ORF">HZA61_04005</name>
</gene>
<name>A0A933SBA3_UNCEI</name>
<proteinExistence type="predicted"/>
<evidence type="ECO:0000313" key="2">
    <source>
        <dbReference type="Proteomes" id="UP000696931"/>
    </source>
</evidence>
<dbReference type="GO" id="GO:0003700">
    <property type="term" value="F:DNA-binding transcription factor activity"/>
    <property type="evidence" value="ECO:0007669"/>
    <property type="project" value="InterPro"/>
</dbReference>
<comment type="caution">
    <text evidence="1">The sequence shown here is derived from an EMBL/GenBank/DDBJ whole genome shotgun (WGS) entry which is preliminary data.</text>
</comment>
<reference evidence="1" key="1">
    <citation type="submission" date="2020-07" db="EMBL/GenBank/DDBJ databases">
        <title>Huge and variable diversity of episymbiotic CPR bacteria and DPANN archaea in groundwater ecosystems.</title>
        <authorList>
            <person name="He C.Y."/>
            <person name="Keren R."/>
            <person name="Whittaker M."/>
            <person name="Farag I.F."/>
            <person name="Doudna J."/>
            <person name="Cate J.H.D."/>
            <person name="Banfield J.F."/>
        </authorList>
    </citation>
    <scope>NUCLEOTIDE SEQUENCE</scope>
    <source>
        <strain evidence="1">NC_groundwater_1813_Pr3_B-0.1um_71_17</strain>
    </source>
</reference>
<accession>A0A933SBA3</accession>
<dbReference type="InterPro" id="IPR013325">
    <property type="entry name" value="RNA_pol_sigma_r2"/>
</dbReference>
<organism evidence="1 2">
    <name type="scientific">Eiseniibacteriota bacterium</name>
    <dbReference type="NCBI Taxonomy" id="2212470"/>
    <lineage>
        <taxon>Bacteria</taxon>
        <taxon>Candidatus Eiseniibacteriota</taxon>
    </lineage>
</organism>
<dbReference type="EMBL" id="JACRIW010000031">
    <property type="protein sequence ID" value="MBI5168633.1"/>
    <property type="molecule type" value="Genomic_DNA"/>
</dbReference>
<dbReference type="GO" id="GO:0006352">
    <property type="term" value="P:DNA-templated transcription initiation"/>
    <property type="evidence" value="ECO:0007669"/>
    <property type="project" value="InterPro"/>
</dbReference>
<dbReference type="Gene3D" id="1.10.1740.10">
    <property type="match status" value="1"/>
</dbReference>
<dbReference type="Proteomes" id="UP000696931">
    <property type="component" value="Unassembled WGS sequence"/>
</dbReference>
<dbReference type="SUPFAM" id="SSF88946">
    <property type="entry name" value="Sigma2 domain of RNA polymerase sigma factors"/>
    <property type="match status" value="1"/>
</dbReference>
<dbReference type="AlphaFoldDB" id="A0A933SBA3"/>